<evidence type="ECO:0000256" key="2">
    <source>
        <dbReference type="ARBA" id="ARBA00023125"/>
    </source>
</evidence>
<dbReference type="Pfam" id="PF00072">
    <property type="entry name" value="Response_reg"/>
    <property type="match status" value="1"/>
</dbReference>
<dbReference type="PROSITE" id="PS50043">
    <property type="entry name" value="HTH_LUXR_2"/>
    <property type="match status" value="1"/>
</dbReference>
<feature type="domain" description="HTH luxR-type" evidence="4">
    <location>
        <begin position="144"/>
        <end position="209"/>
    </location>
</feature>
<dbReference type="InterPro" id="IPR000792">
    <property type="entry name" value="Tscrpt_reg_LuxR_C"/>
</dbReference>
<keyword evidence="2" id="KW-0238">DNA-binding</keyword>
<evidence type="ECO:0000256" key="1">
    <source>
        <dbReference type="ARBA" id="ARBA00022553"/>
    </source>
</evidence>
<dbReference type="PANTHER" id="PTHR43214:SF43">
    <property type="entry name" value="TWO-COMPONENT RESPONSE REGULATOR"/>
    <property type="match status" value="1"/>
</dbReference>
<dbReference type="SMART" id="SM00448">
    <property type="entry name" value="REC"/>
    <property type="match status" value="1"/>
</dbReference>
<evidence type="ECO:0000313" key="6">
    <source>
        <dbReference type="EMBL" id="AIE87789.1"/>
    </source>
</evidence>
<evidence type="ECO:0000313" key="7">
    <source>
        <dbReference type="Proteomes" id="UP000027982"/>
    </source>
</evidence>
<accession>A0A068NZ16</accession>
<dbReference type="SUPFAM" id="SSF46894">
    <property type="entry name" value="C-terminal effector domain of the bipartite response regulators"/>
    <property type="match status" value="1"/>
</dbReference>
<dbReference type="SMART" id="SM00421">
    <property type="entry name" value="HTH_LUXR"/>
    <property type="match status" value="1"/>
</dbReference>
<dbReference type="Pfam" id="PF00196">
    <property type="entry name" value="GerE"/>
    <property type="match status" value="1"/>
</dbReference>
<dbReference type="Gene3D" id="3.40.50.2300">
    <property type="match status" value="1"/>
</dbReference>
<dbReference type="CDD" id="cd17535">
    <property type="entry name" value="REC_NarL-like"/>
    <property type="match status" value="1"/>
</dbReference>
<sequence>MLVAEDDGTLRRSLVELLRLEADLTVVSEVPDGMQAIAEAMVVRPDVLLMDIEMPRKNGIDATREIRSKLPDAQVVILTKFGDDENVFSAIKAGAVGYVLKDAGLDAIAGAVRAAKSGEGFLSPALVSRVMNEFSRLSKSALHNRQLFTELSRREVEVLECLAAGMKNAAIADKLCLSEKTVKSHVGAILRKLHVNDRVEAGLLAQKSGIAPT</sequence>
<dbReference type="GO" id="GO:0006355">
    <property type="term" value="P:regulation of DNA-templated transcription"/>
    <property type="evidence" value="ECO:0007669"/>
    <property type="project" value="InterPro"/>
</dbReference>
<proteinExistence type="predicted"/>
<dbReference type="GO" id="GO:0003677">
    <property type="term" value="F:DNA binding"/>
    <property type="evidence" value="ECO:0007669"/>
    <property type="project" value="UniProtKB-KW"/>
</dbReference>
<name>A0A068NZ16_FIMGI</name>
<protein>
    <submittedName>
        <fullName evidence="6">Two component LuxR family transcriptional regulator</fullName>
    </submittedName>
</protein>
<dbReference type="InterPro" id="IPR039420">
    <property type="entry name" value="WalR-like"/>
</dbReference>
<dbReference type="eggNOG" id="COG2197">
    <property type="taxonomic scope" value="Bacteria"/>
</dbReference>
<gene>
    <name evidence="6" type="ORF">OP10G_4421</name>
</gene>
<feature type="modified residue" description="4-aspartylphosphate" evidence="3">
    <location>
        <position position="51"/>
    </location>
</feature>
<dbReference type="PROSITE" id="PS50110">
    <property type="entry name" value="RESPONSE_REGULATORY"/>
    <property type="match status" value="1"/>
</dbReference>
<feature type="domain" description="Response regulatory" evidence="5">
    <location>
        <begin position="1"/>
        <end position="116"/>
    </location>
</feature>
<evidence type="ECO:0000259" key="5">
    <source>
        <dbReference type="PROSITE" id="PS50110"/>
    </source>
</evidence>
<dbReference type="STRING" id="661478.OP10G_4421"/>
<dbReference type="EMBL" id="CP007139">
    <property type="protein sequence ID" value="AIE87789.1"/>
    <property type="molecule type" value="Genomic_DNA"/>
</dbReference>
<evidence type="ECO:0000259" key="4">
    <source>
        <dbReference type="PROSITE" id="PS50043"/>
    </source>
</evidence>
<keyword evidence="7" id="KW-1185">Reference proteome</keyword>
<dbReference type="KEGG" id="fgi:OP10G_4421"/>
<dbReference type="GO" id="GO:0000160">
    <property type="term" value="P:phosphorelay signal transduction system"/>
    <property type="evidence" value="ECO:0007669"/>
    <property type="project" value="InterPro"/>
</dbReference>
<reference evidence="6 7" key="1">
    <citation type="journal article" date="2014" name="PLoS ONE">
        <title>The first complete genome sequence of the class fimbriimonadia in the phylum armatimonadetes.</title>
        <authorList>
            <person name="Hu Z.Y."/>
            <person name="Wang Y.Z."/>
            <person name="Im W.T."/>
            <person name="Wang S.Y."/>
            <person name="Zhao G.P."/>
            <person name="Zheng H.J."/>
            <person name="Quan Z.X."/>
        </authorList>
    </citation>
    <scope>NUCLEOTIDE SEQUENCE [LARGE SCALE GENOMIC DNA]</scope>
    <source>
        <strain evidence="6">Gsoil 348</strain>
    </source>
</reference>
<dbReference type="AlphaFoldDB" id="A0A068NZ16"/>
<dbReference type="SUPFAM" id="SSF52172">
    <property type="entry name" value="CheY-like"/>
    <property type="match status" value="1"/>
</dbReference>
<dbReference type="InterPro" id="IPR016032">
    <property type="entry name" value="Sig_transdc_resp-reg_C-effctor"/>
</dbReference>
<dbReference type="HOGENOM" id="CLU_000445_90_10_0"/>
<dbReference type="PANTHER" id="PTHR43214">
    <property type="entry name" value="TWO-COMPONENT RESPONSE REGULATOR"/>
    <property type="match status" value="1"/>
</dbReference>
<dbReference type="PRINTS" id="PR00038">
    <property type="entry name" value="HTHLUXR"/>
</dbReference>
<dbReference type="CDD" id="cd06170">
    <property type="entry name" value="LuxR_C_like"/>
    <property type="match status" value="1"/>
</dbReference>
<dbReference type="InterPro" id="IPR011006">
    <property type="entry name" value="CheY-like_superfamily"/>
</dbReference>
<evidence type="ECO:0000256" key="3">
    <source>
        <dbReference type="PROSITE-ProRule" id="PRU00169"/>
    </source>
</evidence>
<dbReference type="PROSITE" id="PS00622">
    <property type="entry name" value="HTH_LUXR_1"/>
    <property type="match status" value="1"/>
</dbReference>
<organism evidence="6 7">
    <name type="scientific">Fimbriimonas ginsengisoli Gsoil 348</name>
    <dbReference type="NCBI Taxonomy" id="661478"/>
    <lineage>
        <taxon>Bacteria</taxon>
        <taxon>Bacillati</taxon>
        <taxon>Armatimonadota</taxon>
        <taxon>Fimbriimonadia</taxon>
        <taxon>Fimbriimonadales</taxon>
        <taxon>Fimbriimonadaceae</taxon>
        <taxon>Fimbriimonas</taxon>
    </lineage>
</organism>
<dbReference type="InterPro" id="IPR058245">
    <property type="entry name" value="NreC/VraR/RcsB-like_REC"/>
</dbReference>
<dbReference type="Proteomes" id="UP000027982">
    <property type="component" value="Chromosome"/>
</dbReference>
<keyword evidence="1 3" id="KW-0597">Phosphoprotein</keyword>
<dbReference type="InterPro" id="IPR001789">
    <property type="entry name" value="Sig_transdc_resp-reg_receiver"/>
</dbReference>